<dbReference type="AlphaFoldDB" id="A0A226EAS6"/>
<feature type="domain" description="TAZ-type" evidence="5">
    <location>
        <begin position="235"/>
        <end position="316"/>
    </location>
</feature>
<proteinExistence type="predicted"/>
<gene>
    <name evidence="6" type="ORF">Fcan01_11562</name>
</gene>
<sequence length="330" mass="36477">MAKSSVFGLQKVTQALSGNAPIMTFSSTILTYKSRQMWLKFFQDARIPPHIATKYALTFDEHRMRMDMLLDLNKECLRDLGVVAMGDIISILRHAKEVGEKVASTRKAWITTSLGPRPPLAPCAPPTTKYDCYEAERRNDASGLSSNPPACLPPTAEIDGYMAINAPPQPGSRNCSVTTQNIPLPSIGLGLTSILEEGRINETAVLDCPMGEVSPMMDPQKLGDDLSPKVKDSTKEARWTSTYSHVMDLEHSHGCRDAICQQRNCHKFKRIVNHAKTCPRRVIGGCAVCKQLIALCCLHAKKCLKPGCAVPYCANIKNKLKQQRLQQIDK</sequence>
<dbReference type="InterPro" id="IPR000197">
    <property type="entry name" value="Znf_TAZ"/>
</dbReference>
<dbReference type="STRING" id="158441.A0A226EAS6"/>
<protein>
    <submittedName>
        <fullName evidence="6">Protein cbp-1</fullName>
    </submittedName>
</protein>
<dbReference type="GO" id="GO:0008270">
    <property type="term" value="F:zinc ion binding"/>
    <property type="evidence" value="ECO:0007669"/>
    <property type="project" value="UniProtKB-KW"/>
</dbReference>
<organism evidence="6 7">
    <name type="scientific">Folsomia candida</name>
    <name type="common">Springtail</name>
    <dbReference type="NCBI Taxonomy" id="158441"/>
    <lineage>
        <taxon>Eukaryota</taxon>
        <taxon>Metazoa</taxon>
        <taxon>Ecdysozoa</taxon>
        <taxon>Arthropoda</taxon>
        <taxon>Hexapoda</taxon>
        <taxon>Collembola</taxon>
        <taxon>Entomobryomorpha</taxon>
        <taxon>Isotomoidea</taxon>
        <taxon>Isotomidae</taxon>
        <taxon>Proisotominae</taxon>
        <taxon>Folsomia</taxon>
    </lineage>
</organism>
<evidence type="ECO:0000256" key="4">
    <source>
        <dbReference type="PROSITE-ProRule" id="PRU00203"/>
    </source>
</evidence>
<dbReference type="InterPro" id="IPR039161">
    <property type="entry name" value="C19orf47-like"/>
</dbReference>
<dbReference type="SMART" id="SM00551">
    <property type="entry name" value="ZnF_TAZ"/>
    <property type="match status" value="1"/>
</dbReference>
<accession>A0A226EAS6</accession>
<dbReference type="Gene3D" id="1.20.1020.10">
    <property type="entry name" value="TAZ domain"/>
    <property type="match status" value="1"/>
</dbReference>
<dbReference type="SUPFAM" id="SSF47769">
    <property type="entry name" value="SAM/Pointed domain"/>
    <property type="match status" value="1"/>
</dbReference>
<dbReference type="Pfam" id="PF02135">
    <property type="entry name" value="zf-TAZ"/>
    <property type="match status" value="1"/>
</dbReference>
<dbReference type="OrthoDB" id="899at2759"/>
<comment type="caution">
    <text evidence="6">The sequence shown here is derived from an EMBL/GenBank/DDBJ whole genome shotgun (WGS) entry which is preliminary data.</text>
</comment>
<dbReference type="Pfam" id="PF18017">
    <property type="entry name" value="SAM_4"/>
    <property type="match status" value="1"/>
</dbReference>
<dbReference type="EMBL" id="LNIX01000005">
    <property type="protein sequence ID" value="OXA54197.1"/>
    <property type="molecule type" value="Genomic_DNA"/>
</dbReference>
<evidence type="ECO:0000259" key="5">
    <source>
        <dbReference type="PROSITE" id="PS50134"/>
    </source>
</evidence>
<dbReference type="GO" id="GO:0005634">
    <property type="term" value="C:nucleus"/>
    <property type="evidence" value="ECO:0007669"/>
    <property type="project" value="TreeGrafter"/>
</dbReference>
<keyword evidence="3 4" id="KW-0862">Zinc</keyword>
<evidence type="ECO:0000256" key="3">
    <source>
        <dbReference type="ARBA" id="ARBA00022833"/>
    </source>
</evidence>
<evidence type="ECO:0000313" key="7">
    <source>
        <dbReference type="Proteomes" id="UP000198287"/>
    </source>
</evidence>
<keyword evidence="1 4" id="KW-0479">Metal-binding</keyword>
<dbReference type="PANTHER" id="PTHR21359:SF1">
    <property type="entry name" value="DUF5577 DOMAIN-CONTAINING PROTEIN"/>
    <property type="match status" value="1"/>
</dbReference>
<evidence type="ECO:0000256" key="1">
    <source>
        <dbReference type="ARBA" id="ARBA00022723"/>
    </source>
</evidence>
<feature type="zinc finger region" description="TAZ-type" evidence="4">
    <location>
        <begin position="235"/>
        <end position="316"/>
    </location>
</feature>
<dbReference type="InterPro" id="IPR013761">
    <property type="entry name" value="SAM/pointed_sf"/>
</dbReference>
<dbReference type="Gene3D" id="1.10.150.50">
    <property type="entry name" value="Transcription Factor, Ets-1"/>
    <property type="match status" value="1"/>
</dbReference>
<keyword evidence="2 4" id="KW-0863">Zinc-finger</keyword>
<dbReference type="SUPFAM" id="SSF57933">
    <property type="entry name" value="TAZ domain"/>
    <property type="match status" value="1"/>
</dbReference>
<dbReference type="PROSITE" id="PS50134">
    <property type="entry name" value="ZF_TAZ"/>
    <property type="match status" value="1"/>
</dbReference>
<name>A0A226EAS6_FOLCA</name>
<dbReference type="PANTHER" id="PTHR21359">
    <property type="entry name" value="DUF5577 DOMAIN-CONTAINING PROTEIN"/>
    <property type="match status" value="1"/>
</dbReference>
<dbReference type="Proteomes" id="UP000198287">
    <property type="component" value="Unassembled WGS sequence"/>
</dbReference>
<evidence type="ECO:0000256" key="2">
    <source>
        <dbReference type="ARBA" id="ARBA00022771"/>
    </source>
</evidence>
<reference evidence="6 7" key="1">
    <citation type="submission" date="2015-12" db="EMBL/GenBank/DDBJ databases">
        <title>The genome of Folsomia candida.</title>
        <authorList>
            <person name="Faddeeva A."/>
            <person name="Derks M.F."/>
            <person name="Anvar Y."/>
            <person name="Smit S."/>
            <person name="Van Straalen N."/>
            <person name="Roelofs D."/>
        </authorList>
    </citation>
    <scope>NUCLEOTIDE SEQUENCE [LARGE SCALE GENOMIC DNA]</scope>
    <source>
        <strain evidence="6 7">VU population</strain>
        <tissue evidence="6">Whole body</tissue>
    </source>
</reference>
<dbReference type="InterPro" id="IPR035898">
    <property type="entry name" value="TAZ_dom_sf"/>
</dbReference>
<keyword evidence="7" id="KW-1185">Reference proteome</keyword>
<evidence type="ECO:0000313" key="6">
    <source>
        <dbReference type="EMBL" id="OXA54197.1"/>
    </source>
</evidence>